<feature type="binding site" evidence="6">
    <location>
        <position position="8"/>
    </location>
    <ligand>
        <name>Mg(2+)</name>
        <dbReference type="ChEBI" id="CHEBI:18420"/>
    </ligand>
</feature>
<evidence type="ECO:0000256" key="5">
    <source>
        <dbReference type="ARBA" id="ARBA00022840"/>
    </source>
</evidence>
<accession>A0A0R2CGV2</accession>
<dbReference type="GO" id="GO:0008776">
    <property type="term" value="F:acetate kinase activity"/>
    <property type="evidence" value="ECO:0007669"/>
    <property type="project" value="UniProtKB-UniRule"/>
</dbReference>
<dbReference type="STRING" id="1423729.FC80_GL001240"/>
<dbReference type="InterPro" id="IPR043129">
    <property type="entry name" value="ATPase_NBD"/>
</dbReference>
<dbReference type="RefSeq" id="WP_057829458.1">
    <property type="nucleotide sequence ID" value="NZ_AYZE01000015.1"/>
</dbReference>
<keyword evidence="3 6" id="KW-0547">Nucleotide-binding</keyword>
<dbReference type="InterPro" id="IPR023865">
    <property type="entry name" value="Aliphatic_acid_kinase_CS"/>
</dbReference>
<comment type="cofactor">
    <cofactor evidence="6">
        <name>Mg(2+)</name>
        <dbReference type="ChEBI" id="CHEBI:18420"/>
    </cofactor>
    <cofactor evidence="6">
        <name>Mn(2+)</name>
        <dbReference type="ChEBI" id="CHEBI:29035"/>
    </cofactor>
    <text evidence="6">Mg(2+). Can also accept Mn(2+).</text>
</comment>
<comment type="caution">
    <text evidence="8">The sequence shown here is derived from an EMBL/GenBank/DDBJ whole genome shotgun (WGS) entry which is preliminary data.</text>
</comment>
<feature type="site" description="Transition state stabilizer" evidence="6">
    <location>
        <position position="179"/>
    </location>
</feature>
<keyword evidence="6" id="KW-0963">Cytoplasm</keyword>
<dbReference type="GO" id="GO:0005737">
    <property type="term" value="C:cytoplasm"/>
    <property type="evidence" value="ECO:0007669"/>
    <property type="project" value="UniProtKB-SubCell"/>
</dbReference>
<organism evidence="8 9">
    <name type="scientific">Liquorilactobacillus cacaonum DSM 21116</name>
    <dbReference type="NCBI Taxonomy" id="1423729"/>
    <lineage>
        <taxon>Bacteria</taxon>
        <taxon>Bacillati</taxon>
        <taxon>Bacillota</taxon>
        <taxon>Bacilli</taxon>
        <taxon>Lactobacillales</taxon>
        <taxon>Lactobacillaceae</taxon>
        <taxon>Liquorilactobacillus</taxon>
    </lineage>
</organism>
<dbReference type="CDD" id="cd24010">
    <property type="entry name" value="ASKHA_NBD_AcK_PK"/>
    <property type="match status" value="1"/>
</dbReference>
<dbReference type="NCBIfam" id="TIGR00016">
    <property type="entry name" value="ackA"/>
    <property type="match status" value="1"/>
</dbReference>
<keyword evidence="6" id="KW-0479">Metal-binding</keyword>
<feature type="binding site" evidence="6">
    <location>
        <begin position="207"/>
        <end position="211"/>
    </location>
    <ligand>
        <name>ATP</name>
        <dbReference type="ChEBI" id="CHEBI:30616"/>
    </ligand>
</feature>
<feature type="binding site" evidence="6">
    <location>
        <position position="15"/>
    </location>
    <ligand>
        <name>ATP</name>
        <dbReference type="ChEBI" id="CHEBI:30616"/>
    </ligand>
</feature>
<evidence type="ECO:0000256" key="3">
    <source>
        <dbReference type="ARBA" id="ARBA00022741"/>
    </source>
</evidence>
<feature type="binding site" evidence="6">
    <location>
        <begin position="330"/>
        <end position="334"/>
    </location>
    <ligand>
        <name>ATP</name>
        <dbReference type="ChEBI" id="CHEBI:30616"/>
    </ligand>
</feature>
<name>A0A0R2CGV2_9LACO</name>
<dbReference type="PIRSF" id="PIRSF000722">
    <property type="entry name" value="Acetate_prop_kin"/>
    <property type="match status" value="1"/>
</dbReference>
<dbReference type="UniPathway" id="UPA00340">
    <property type="reaction ID" value="UER00458"/>
</dbReference>
<comment type="subcellular location">
    <subcellularLocation>
        <location evidence="6">Cytoplasm</location>
    </subcellularLocation>
</comment>
<dbReference type="PANTHER" id="PTHR21060:SF15">
    <property type="entry name" value="ACETATE KINASE-RELATED"/>
    <property type="match status" value="1"/>
</dbReference>
<comment type="pathway">
    <text evidence="6">Metabolic intermediate biosynthesis; acetyl-CoA biosynthesis; acetyl-CoA from acetate: step 1/2.</text>
</comment>
<feature type="active site" description="Proton donor/acceptor" evidence="6">
    <location>
        <position position="147"/>
    </location>
</feature>
<reference evidence="8 9" key="1">
    <citation type="journal article" date="2015" name="Genome Announc.">
        <title>Expanding the biotechnology potential of lactobacilli through comparative genomics of 213 strains and associated genera.</title>
        <authorList>
            <person name="Sun Z."/>
            <person name="Harris H.M."/>
            <person name="McCann A."/>
            <person name="Guo C."/>
            <person name="Argimon S."/>
            <person name="Zhang W."/>
            <person name="Yang X."/>
            <person name="Jeffery I.B."/>
            <person name="Cooney J.C."/>
            <person name="Kagawa T.F."/>
            <person name="Liu W."/>
            <person name="Song Y."/>
            <person name="Salvetti E."/>
            <person name="Wrobel A."/>
            <person name="Rasinkangas P."/>
            <person name="Parkhill J."/>
            <person name="Rea M.C."/>
            <person name="O'Sullivan O."/>
            <person name="Ritari J."/>
            <person name="Douillard F.P."/>
            <person name="Paul Ross R."/>
            <person name="Yang R."/>
            <person name="Briner A.E."/>
            <person name="Felis G.E."/>
            <person name="de Vos W.M."/>
            <person name="Barrangou R."/>
            <person name="Klaenhammer T.R."/>
            <person name="Caufield P.W."/>
            <person name="Cui Y."/>
            <person name="Zhang H."/>
            <person name="O'Toole P.W."/>
        </authorList>
    </citation>
    <scope>NUCLEOTIDE SEQUENCE [LARGE SCALE GENOMIC DNA]</scope>
    <source>
        <strain evidence="8 9">DSM 21116</strain>
    </source>
</reference>
<evidence type="ECO:0000313" key="9">
    <source>
        <dbReference type="Proteomes" id="UP000051131"/>
    </source>
</evidence>
<comment type="subunit">
    <text evidence="6">Homodimer.</text>
</comment>
<feature type="binding site" evidence="6">
    <location>
        <position position="90"/>
    </location>
    <ligand>
        <name>substrate</name>
    </ligand>
</feature>
<evidence type="ECO:0000256" key="6">
    <source>
        <dbReference type="HAMAP-Rule" id="MF_00020"/>
    </source>
</evidence>
<keyword evidence="6" id="KW-0460">Magnesium</keyword>
<dbReference type="PROSITE" id="PS01076">
    <property type="entry name" value="ACETATE_KINASE_2"/>
    <property type="match status" value="1"/>
</dbReference>
<dbReference type="PRINTS" id="PR00471">
    <property type="entry name" value="ACETATEKNASE"/>
</dbReference>
<dbReference type="EC" id="2.7.2.1" evidence="6"/>
<gene>
    <name evidence="6" type="primary">ackA</name>
    <name evidence="8" type="ORF">FC80_GL001240</name>
</gene>
<dbReference type="GO" id="GO:0005524">
    <property type="term" value="F:ATP binding"/>
    <property type="evidence" value="ECO:0007669"/>
    <property type="project" value="UniProtKB-KW"/>
</dbReference>
<evidence type="ECO:0000256" key="2">
    <source>
        <dbReference type="ARBA" id="ARBA00022679"/>
    </source>
</evidence>
<proteinExistence type="inferred from homology"/>
<keyword evidence="9" id="KW-1185">Reference proteome</keyword>
<keyword evidence="2 6" id="KW-0808">Transferase</keyword>
<dbReference type="GO" id="GO:0006085">
    <property type="term" value="P:acetyl-CoA biosynthetic process"/>
    <property type="evidence" value="ECO:0007669"/>
    <property type="project" value="UniProtKB-UniRule"/>
</dbReference>
<evidence type="ECO:0000256" key="4">
    <source>
        <dbReference type="ARBA" id="ARBA00022777"/>
    </source>
</evidence>
<dbReference type="PANTHER" id="PTHR21060">
    <property type="entry name" value="ACETATE KINASE"/>
    <property type="match status" value="1"/>
</dbReference>
<dbReference type="PATRIC" id="fig|1423729.3.peg.1255"/>
<dbReference type="OrthoDB" id="9802453at2"/>
<dbReference type="PROSITE" id="PS01075">
    <property type="entry name" value="ACETATE_KINASE_1"/>
    <property type="match status" value="1"/>
</dbReference>
<feature type="site" description="Transition state stabilizer" evidence="6">
    <location>
        <position position="240"/>
    </location>
</feature>
<dbReference type="EMBL" id="AYZE01000015">
    <property type="protein sequence ID" value="KRM90338.1"/>
    <property type="molecule type" value="Genomic_DNA"/>
</dbReference>
<comment type="catalytic activity">
    <reaction evidence="6">
        <text>acetate + ATP = acetyl phosphate + ADP</text>
        <dbReference type="Rhea" id="RHEA:11352"/>
        <dbReference type="ChEBI" id="CHEBI:22191"/>
        <dbReference type="ChEBI" id="CHEBI:30089"/>
        <dbReference type="ChEBI" id="CHEBI:30616"/>
        <dbReference type="ChEBI" id="CHEBI:456216"/>
        <dbReference type="EC" id="2.7.2.1"/>
    </reaction>
</comment>
<dbReference type="Pfam" id="PF00871">
    <property type="entry name" value="Acetate_kinase"/>
    <property type="match status" value="1"/>
</dbReference>
<dbReference type="Proteomes" id="UP000051131">
    <property type="component" value="Unassembled WGS sequence"/>
</dbReference>
<dbReference type="HAMAP" id="MF_00020">
    <property type="entry name" value="Acetate_kinase"/>
    <property type="match status" value="1"/>
</dbReference>
<evidence type="ECO:0000313" key="8">
    <source>
        <dbReference type="EMBL" id="KRM90338.1"/>
    </source>
</evidence>
<dbReference type="GO" id="GO:0006083">
    <property type="term" value="P:acetate metabolic process"/>
    <property type="evidence" value="ECO:0007669"/>
    <property type="project" value="TreeGrafter"/>
</dbReference>
<protein>
    <recommendedName>
        <fullName evidence="6">Acetate kinase</fullName>
        <ecNumber evidence="6">2.7.2.1</ecNumber>
    </recommendedName>
    <alternativeName>
        <fullName evidence="6">Acetokinase</fullName>
    </alternativeName>
</protein>
<dbReference type="InterPro" id="IPR000890">
    <property type="entry name" value="Aliphatic_acid_kin_short-chain"/>
</dbReference>
<keyword evidence="5 6" id="KW-0067">ATP-binding</keyword>
<dbReference type="AlphaFoldDB" id="A0A0R2CGV2"/>
<comment type="similarity">
    <text evidence="1 6 7">Belongs to the acetokinase family.</text>
</comment>
<comment type="function">
    <text evidence="6">Catalyzes the formation of acetyl phosphate from acetate and ATP. Can also catalyze the reverse reaction.</text>
</comment>
<dbReference type="SUPFAM" id="SSF53067">
    <property type="entry name" value="Actin-like ATPase domain"/>
    <property type="match status" value="2"/>
</dbReference>
<sequence length="401" mass="44579">MTKVIAINAGSSSLKFKLFEIDSEKVLAEGIFDRIGLEMSKIKIEYQTNKKFEVDEKVKDHAYAVKRLLGLLLDLKIIRDFSEIEGVGHRVVAGGEVFKHSVEITSKVIRKINSLAEYAPIHNPANLMGIKAFKKVLPFATAVAVFDTSFHQTMPKENFIFSVPYEWYQEYGVRRYGAHGTSHRYVAKVAASMLDRPLEKLKLISCHLGAGASICAIKNGLSFDTSMGFTPLTGITMATRSGDTDVAMLSFMMQKLDMHSMPEAIYDLNKRSGLLGISGVSSDMRDILAKRETNLRAKLAIDVFVKDIVKYIGAYTAEMGGVDGIIFTAGIGENSTEIRSKILNRLAYMGIEVDEKKNALRGQNLLISTDNSKVQVLVIPTDEELMIARDVNKIMKKKLKH</sequence>
<dbReference type="Gene3D" id="3.30.420.40">
    <property type="match status" value="2"/>
</dbReference>
<feature type="binding site" evidence="6">
    <location>
        <position position="383"/>
    </location>
    <ligand>
        <name>Mg(2+)</name>
        <dbReference type="ChEBI" id="CHEBI:18420"/>
    </ligand>
</feature>
<keyword evidence="4 6" id="KW-0418">Kinase</keyword>
<evidence type="ECO:0000256" key="7">
    <source>
        <dbReference type="RuleBase" id="RU003835"/>
    </source>
</evidence>
<dbReference type="InterPro" id="IPR004372">
    <property type="entry name" value="Ac/propionate_kinase"/>
</dbReference>
<feature type="binding site" evidence="6">
    <location>
        <begin position="283"/>
        <end position="285"/>
    </location>
    <ligand>
        <name>ATP</name>
        <dbReference type="ChEBI" id="CHEBI:30616"/>
    </ligand>
</feature>
<evidence type="ECO:0000256" key="1">
    <source>
        <dbReference type="ARBA" id="ARBA00008748"/>
    </source>
</evidence>
<dbReference type="GO" id="GO:0000287">
    <property type="term" value="F:magnesium ion binding"/>
    <property type="evidence" value="ECO:0007669"/>
    <property type="project" value="UniProtKB-UniRule"/>
</dbReference>